<feature type="transmembrane region" description="Helical" evidence="1">
    <location>
        <begin position="6"/>
        <end position="24"/>
    </location>
</feature>
<reference evidence="2 3" key="1">
    <citation type="submission" date="2020-08" db="EMBL/GenBank/DDBJ databases">
        <title>Sequencing the genomes of 1000 actinobacteria strains.</title>
        <authorList>
            <person name="Klenk H.-P."/>
        </authorList>
    </citation>
    <scope>NUCLEOTIDE SEQUENCE [LARGE SCALE GENOMIC DNA]</scope>
    <source>
        <strain evidence="2 3">DSM 43768</strain>
    </source>
</reference>
<dbReference type="Proteomes" id="UP000565579">
    <property type="component" value="Unassembled WGS sequence"/>
</dbReference>
<gene>
    <name evidence="2" type="ORF">HD593_004735</name>
</gene>
<feature type="transmembrane region" description="Helical" evidence="1">
    <location>
        <begin position="31"/>
        <end position="56"/>
    </location>
</feature>
<keyword evidence="1" id="KW-1133">Transmembrane helix</keyword>
<keyword evidence="3" id="KW-1185">Reference proteome</keyword>
<feature type="transmembrane region" description="Helical" evidence="1">
    <location>
        <begin position="83"/>
        <end position="100"/>
    </location>
</feature>
<evidence type="ECO:0000313" key="2">
    <source>
        <dbReference type="EMBL" id="MBB6549940.1"/>
    </source>
</evidence>
<accession>A0A7X0NUQ3</accession>
<comment type="caution">
    <text evidence="2">The sequence shown here is derived from an EMBL/GenBank/DDBJ whole genome shotgun (WGS) entry which is preliminary data.</text>
</comment>
<feature type="transmembrane region" description="Helical" evidence="1">
    <location>
        <begin position="112"/>
        <end position="135"/>
    </location>
</feature>
<protein>
    <submittedName>
        <fullName evidence="2">Uncharacterized protein</fullName>
    </submittedName>
</protein>
<dbReference type="RefSeq" id="WP_185104293.1">
    <property type="nucleotide sequence ID" value="NZ_BAAAXY010000049.1"/>
</dbReference>
<sequence length="185" mass="19450">MDDLFSAWWVVAVPAVPLLAALLAARSGTVLLVTAFSAGPIVTVLGLVGGAQALAISRATQEDWPNLQAAESFLAVADAVIKGYAWVFGTLTLALAVLVWRIRGYGVTESSAAAAFFLVLPHFSVLLFACIFTPFRLGDSDEAVLDVVIEGPHWYLPSVVAVGVASVALMVSGLARLTRAQEQLP</sequence>
<dbReference type="AlphaFoldDB" id="A0A7X0NUQ3"/>
<feature type="transmembrane region" description="Helical" evidence="1">
    <location>
        <begin position="155"/>
        <end position="175"/>
    </location>
</feature>
<name>A0A7X0NUQ3_9ACTN</name>
<keyword evidence="1" id="KW-0812">Transmembrane</keyword>
<proteinExistence type="predicted"/>
<keyword evidence="1" id="KW-0472">Membrane</keyword>
<organism evidence="2 3">
    <name type="scientific">Nonomuraea rubra</name>
    <dbReference type="NCBI Taxonomy" id="46180"/>
    <lineage>
        <taxon>Bacteria</taxon>
        <taxon>Bacillati</taxon>
        <taxon>Actinomycetota</taxon>
        <taxon>Actinomycetes</taxon>
        <taxon>Streptosporangiales</taxon>
        <taxon>Streptosporangiaceae</taxon>
        <taxon>Nonomuraea</taxon>
    </lineage>
</organism>
<evidence type="ECO:0000313" key="3">
    <source>
        <dbReference type="Proteomes" id="UP000565579"/>
    </source>
</evidence>
<evidence type="ECO:0000256" key="1">
    <source>
        <dbReference type="SAM" id="Phobius"/>
    </source>
</evidence>
<dbReference type="EMBL" id="JACHMI010000001">
    <property type="protein sequence ID" value="MBB6549940.1"/>
    <property type="molecule type" value="Genomic_DNA"/>
</dbReference>